<evidence type="ECO:0000313" key="3">
    <source>
        <dbReference type="Proteomes" id="UP000016570"/>
    </source>
</evidence>
<keyword evidence="3" id="KW-1185">Reference proteome</keyword>
<dbReference type="EMBL" id="BATJ01000004">
    <property type="protein sequence ID" value="GAD66582.1"/>
    <property type="molecule type" value="Genomic_DNA"/>
</dbReference>
<comment type="caution">
    <text evidence="2">The sequence shown here is derived from an EMBL/GenBank/DDBJ whole genome shotgun (WGS) entry which is preliminary data.</text>
</comment>
<sequence length="488" mass="56572">MKVSIILSTTLFTTFALANDDYFCPNVISAPCQKIKPFVPTPEQLKNTANVYDTGQQNFDFSMYGNDQKTILKDNVPYANYWQLKDPNKYVFHPMVFGRYVFNNVGNPEFRNKLYNITNYAGVDLPNGGTGFYYPNHYPLNRMKGPDIIYSSISQSEILAGYLKNYLIEQSPKSKDLLLKVKKALFLHHSEGGVDLGIAQLELPLFHSNPEIILNGWLHAILHLNDYALVMNDKEISDYIHKNLNFFVKYHDVWYDSKRNITRYSDTSPHRVQLYKTYKDQEFDVIFESKIKELSNYHVKPIYDIARKYGAYDTTMTSVKDNVNTMMLNCSGFYNTYVTSSQPFSMKVKEGGYSPVRATPDGTGFWKTIESYKKNEIFIAKLDIDDGELICGYPTNFSKANKKNFYHMQHIVALLYIASYSSYHDAKLDKELIRIALEWLDNNKKFDEKNMEFEDPQKVLDSINRGKVLLPFTNFEQLKKIGEKKLND</sequence>
<dbReference type="Proteomes" id="UP000016570">
    <property type="component" value="Unassembled WGS sequence"/>
</dbReference>
<reference evidence="2 3" key="1">
    <citation type="submission" date="2013-09" db="EMBL/GenBank/DDBJ databases">
        <title>Whole genome shotgun sequence of Vibrio proteolyticus NBRC 13287.</title>
        <authorList>
            <person name="Isaki S."/>
            <person name="Hosoyama A."/>
            <person name="Numata M."/>
            <person name="Hashimoto M."/>
            <person name="Hosoyama Y."/>
            <person name="Tsuchikane K."/>
            <person name="Noguchi M."/>
            <person name="Hirakata S."/>
            <person name="Ichikawa N."/>
            <person name="Ohji S."/>
            <person name="Yamazoe A."/>
            <person name="Fujita N."/>
        </authorList>
    </citation>
    <scope>NUCLEOTIDE SEQUENCE [LARGE SCALE GENOMIC DNA]</scope>
    <source>
        <strain evidence="2 3">NBRC 13287</strain>
    </source>
</reference>
<dbReference type="AlphaFoldDB" id="U2ZZQ3"/>
<name>U2ZZQ3_VIBPR</name>
<evidence type="ECO:0000313" key="2">
    <source>
        <dbReference type="EMBL" id="GAD66582.1"/>
    </source>
</evidence>
<dbReference type="STRING" id="1219065.VPR01S_04_01870"/>
<evidence type="ECO:0000256" key="1">
    <source>
        <dbReference type="SAM" id="SignalP"/>
    </source>
</evidence>
<keyword evidence="1" id="KW-0732">Signal</keyword>
<dbReference type="RefSeq" id="WP_021704562.1">
    <property type="nucleotide sequence ID" value="NZ_BATJ01000004.1"/>
</dbReference>
<proteinExistence type="predicted"/>
<protein>
    <recommendedName>
        <fullName evidence="4">D-glucuronyl C5-epimerase C-terminal domain-containing protein</fullName>
    </recommendedName>
</protein>
<organism evidence="2 3">
    <name type="scientific">Vibrio proteolyticus NBRC 13287</name>
    <dbReference type="NCBI Taxonomy" id="1219065"/>
    <lineage>
        <taxon>Bacteria</taxon>
        <taxon>Pseudomonadati</taxon>
        <taxon>Pseudomonadota</taxon>
        <taxon>Gammaproteobacteria</taxon>
        <taxon>Vibrionales</taxon>
        <taxon>Vibrionaceae</taxon>
        <taxon>Vibrio</taxon>
    </lineage>
</organism>
<evidence type="ECO:0008006" key="4">
    <source>
        <dbReference type="Google" id="ProtNLM"/>
    </source>
</evidence>
<feature type="signal peptide" evidence="1">
    <location>
        <begin position="1"/>
        <end position="18"/>
    </location>
</feature>
<gene>
    <name evidence="2" type="ORF">VPR01S_04_01870</name>
</gene>
<feature type="chain" id="PRO_5004638834" description="D-glucuronyl C5-epimerase C-terminal domain-containing protein" evidence="1">
    <location>
        <begin position="19"/>
        <end position="488"/>
    </location>
</feature>
<accession>U2ZZQ3</accession>